<feature type="compositionally biased region" description="Polar residues" evidence="1">
    <location>
        <begin position="137"/>
        <end position="149"/>
    </location>
</feature>
<feature type="compositionally biased region" description="Low complexity" evidence="1">
    <location>
        <begin position="268"/>
        <end position="278"/>
    </location>
</feature>
<feature type="compositionally biased region" description="Pro residues" evidence="1">
    <location>
        <begin position="808"/>
        <end position="822"/>
    </location>
</feature>
<reference evidence="3 4" key="1">
    <citation type="journal article" date="2021" name="Elife">
        <title>Chloroplast acquisition without the gene transfer in kleptoplastic sea slugs, Plakobranchus ocellatus.</title>
        <authorList>
            <person name="Maeda T."/>
            <person name="Takahashi S."/>
            <person name="Yoshida T."/>
            <person name="Shimamura S."/>
            <person name="Takaki Y."/>
            <person name="Nagai Y."/>
            <person name="Toyoda A."/>
            <person name="Suzuki Y."/>
            <person name="Arimoto A."/>
            <person name="Ishii H."/>
            <person name="Satoh N."/>
            <person name="Nishiyama T."/>
            <person name="Hasebe M."/>
            <person name="Maruyama T."/>
            <person name="Minagawa J."/>
            <person name="Obokata J."/>
            <person name="Shigenobu S."/>
        </authorList>
    </citation>
    <scope>NUCLEOTIDE SEQUENCE [LARGE SCALE GENOMIC DNA]</scope>
</reference>
<feature type="compositionally biased region" description="Basic residues" evidence="1">
    <location>
        <begin position="781"/>
        <end position="791"/>
    </location>
</feature>
<feature type="compositionally biased region" description="Basic residues" evidence="1">
    <location>
        <begin position="447"/>
        <end position="459"/>
    </location>
</feature>
<feature type="compositionally biased region" description="Polar residues" evidence="1">
    <location>
        <begin position="420"/>
        <end position="444"/>
    </location>
</feature>
<evidence type="ECO:0000313" key="3">
    <source>
        <dbReference type="EMBL" id="GFO20402.1"/>
    </source>
</evidence>
<sequence>MSLIEMKLKMSVIFNVYFHVRLLRPCDERNRPASKLQCVNPVCVAPAVCRDTNTCECAKEVGPGHVIQRINATAVTCAMNGTGLAEDAGSSKVAKSPNIWMYAVIAVGTLFVIAVTAALYNMCELFRTGPRPRRKGQASTTASSANSMHSLHHQQQQQQLQQRRQQQIDGKVGSLDEIDESTTLVDCGMGVADPACPGNGTVAARGENLYKQIDRGRVRGVAEGGGGGGAEGLSESSRGLLHNQPEGNKILPRDSRSPFVIVSTNPGSSRSSPGFSSSSHRRYSQPSPEPPHIYNNCSSPLQVSGEPSIARPAPRAAQEFRPQDIPDLDDPSSPTSSSTSAPTVVTTTTNTTNSGTTPSTPGYSNISVGKAVAPASNSNFPDNGGKNISSSKYSRANGPSQVSTISRDELNSASVALRPNQLSRQQRSSDTPNQPQSGKQPQQARPNLKRNRRYRRIHRMLPSRMVQCLVRDDDPEGISSDDACENDQGDGRREYSQRMTAPQNTNPREVKVRSLDRHDRGVNQGMRLTPAHGIEQLGEGDYVEGLRQTTPGSGYRPSPSPSSSYRDSLLLHEHACMLPPPPPPAPITPSSSHELHQVNFDPNPTSRHNPEVVLRAPRSPLRTNSSHGDQAGIELKASGPRTSYSFLHTPRSAHPSNGHLQNDPHWPNDPQYGQGQVPSAAKAPLLSKKPVARTPSCASSDSVPLSALTDHMIASLNHPENSVGAESCSQCSLQLGDTAETLLQDDTRVHTDRRLDSQLLQTSIDRDSLPTVPEIEDAHKHGAHGYGRPRHPGTNTGGRTRDGLSVSPPLPQPPPPPAPPQTEPLVLDLDPSSSFLLSSCSPDLKRLLQPALASNSLGSSLDQGNPTAYNKPKSVYSTQSAALKRGADVGSGYSSPLHVSVADSGRGGSPLYPANTEHPQVHNKRAKQSAPSPQSFYSDTQVPAGQQKPSHPGRSDARFKPHSHSPSPTAGDLPANQRRAGRNWGEPKISPAPESVPYAARSSASLPAKLPVSANHAERLPPNSPRQLSFLPADKTVRGTSEDSGRSTLPHSPSVSPRGQQQQQYRSNPLYDLGSNLTTDPKRRESKSPARPTSGAFTPILVTQASTESGHDSPTPSVCDQCQREMELSRGDFYLSPSATSTPRTPRSRSQMSDLSGVETSV</sequence>
<feature type="region of interest" description="Disordered" evidence="1">
    <location>
        <begin position="900"/>
        <end position="1162"/>
    </location>
</feature>
<feature type="compositionally biased region" description="Polar residues" evidence="1">
    <location>
        <begin position="1137"/>
        <end position="1162"/>
    </location>
</feature>
<keyword evidence="2" id="KW-0812">Transmembrane</keyword>
<proteinExistence type="predicted"/>
<feature type="region of interest" description="Disordered" evidence="1">
    <location>
        <begin position="778"/>
        <end position="828"/>
    </location>
</feature>
<name>A0AAV4BN97_9GAST</name>
<keyword evidence="4" id="KW-1185">Reference proteome</keyword>
<feature type="compositionally biased region" description="Basic and acidic residues" evidence="1">
    <location>
        <begin position="1035"/>
        <end position="1045"/>
    </location>
</feature>
<feature type="compositionally biased region" description="Polar residues" evidence="1">
    <location>
        <begin position="1101"/>
        <end position="1120"/>
    </location>
</feature>
<feature type="transmembrane region" description="Helical" evidence="2">
    <location>
        <begin position="99"/>
        <end position="120"/>
    </location>
</feature>
<accession>A0AAV4BN97</accession>
<feature type="region of interest" description="Disordered" evidence="1">
    <location>
        <begin position="473"/>
        <end position="509"/>
    </location>
</feature>
<gene>
    <name evidence="3" type="ORF">PoB_004690700</name>
</gene>
<feature type="compositionally biased region" description="Pro residues" evidence="1">
    <location>
        <begin position="578"/>
        <end position="587"/>
    </location>
</feature>
<organism evidence="3 4">
    <name type="scientific">Plakobranchus ocellatus</name>
    <dbReference type="NCBI Taxonomy" id="259542"/>
    <lineage>
        <taxon>Eukaryota</taxon>
        <taxon>Metazoa</taxon>
        <taxon>Spiralia</taxon>
        <taxon>Lophotrochozoa</taxon>
        <taxon>Mollusca</taxon>
        <taxon>Gastropoda</taxon>
        <taxon>Heterobranchia</taxon>
        <taxon>Euthyneura</taxon>
        <taxon>Panpulmonata</taxon>
        <taxon>Sacoglossa</taxon>
        <taxon>Placobranchoidea</taxon>
        <taxon>Plakobranchidae</taxon>
        <taxon>Plakobranchus</taxon>
    </lineage>
</organism>
<protein>
    <submittedName>
        <fullName evidence="3">Thrombospondin type-1 domain-containing protein 7b</fullName>
    </submittedName>
</protein>
<dbReference type="AlphaFoldDB" id="A0AAV4BN97"/>
<dbReference type="Proteomes" id="UP000735302">
    <property type="component" value="Unassembled WGS sequence"/>
</dbReference>
<feature type="region of interest" description="Disordered" evidence="1">
    <location>
        <begin position="641"/>
        <end position="679"/>
    </location>
</feature>
<evidence type="ECO:0000256" key="2">
    <source>
        <dbReference type="SAM" id="Phobius"/>
    </source>
</evidence>
<evidence type="ECO:0000256" key="1">
    <source>
        <dbReference type="SAM" id="MobiDB-lite"/>
    </source>
</evidence>
<feature type="compositionally biased region" description="Polar residues" evidence="1">
    <location>
        <begin position="497"/>
        <end position="507"/>
    </location>
</feature>
<feature type="region of interest" description="Disordered" evidence="1">
    <location>
        <begin position="418"/>
        <end position="459"/>
    </location>
</feature>
<feature type="compositionally biased region" description="Low complexity" evidence="1">
    <location>
        <begin position="232"/>
        <end position="241"/>
    </location>
</feature>
<evidence type="ECO:0000313" key="4">
    <source>
        <dbReference type="Proteomes" id="UP000735302"/>
    </source>
</evidence>
<feature type="compositionally biased region" description="Low complexity" evidence="1">
    <location>
        <begin position="331"/>
        <end position="362"/>
    </location>
</feature>
<feature type="region of interest" description="Disordered" evidence="1">
    <location>
        <begin position="544"/>
        <end position="611"/>
    </location>
</feature>
<feature type="compositionally biased region" description="Polar residues" evidence="1">
    <location>
        <begin position="375"/>
        <end position="405"/>
    </location>
</feature>
<feature type="compositionally biased region" description="Polar residues" evidence="1">
    <location>
        <begin position="929"/>
        <end position="949"/>
    </location>
</feature>
<feature type="compositionally biased region" description="Gly residues" evidence="1">
    <location>
        <begin position="222"/>
        <end position="231"/>
    </location>
</feature>
<comment type="caution">
    <text evidence="3">The sequence shown here is derived from an EMBL/GenBank/DDBJ whole genome shotgun (WGS) entry which is preliminary data.</text>
</comment>
<keyword evidence="2" id="KW-0472">Membrane</keyword>
<feature type="region of interest" description="Disordered" evidence="1">
    <location>
        <begin position="219"/>
        <end position="406"/>
    </location>
</feature>
<feature type="region of interest" description="Disordered" evidence="1">
    <location>
        <begin position="130"/>
        <end position="175"/>
    </location>
</feature>
<feature type="compositionally biased region" description="Low complexity" evidence="1">
    <location>
        <begin position="153"/>
        <end position="167"/>
    </location>
</feature>
<dbReference type="EMBL" id="BLXT01005154">
    <property type="protein sequence ID" value="GFO20402.1"/>
    <property type="molecule type" value="Genomic_DNA"/>
</dbReference>
<feature type="compositionally biased region" description="Polar residues" evidence="1">
    <location>
        <begin position="1046"/>
        <end position="1067"/>
    </location>
</feature>
<feature type="compositionally biased region" description="Low complexity" evidence="1">
    <location>
        <begin position="551"/>
        <end position="566"/>
    </location>
</feature>
<keyword evidence="2" id="KW-1133">Transmembrane helix</keyword>